<feature type="non-terminal residue" evidence="1">
    <location>
        <position position="1"/>
    </location>
</feature>
<reference evidence="1" key="1">
    <citation type="submission" date="2021-06" db="EMBL/GenBank/DDBJ databases">
        <authorList>
            <person name="Kallberg Y."/>
            <person name="Tangrot J."/>
            <person name="Rosling A."/>
        </authorList>
    </citation>
    <scope>NUCLEOTIDE SEQUENCE</scope>
    <source>
        <strain evidence="1">MA461A</strain>
    </source>
</reference>
<protein>
    <submittedName>
        <fullName evidence="1">3732_t:CDS:1</fullName>
    </submittedName>
</protein>
<evidence type="ECO:0000313" key="1">
    <source>
        <dbReference type="EMBL" id="CAG8826968.1"/>
    </source>
</evidence>
<feature type="non-terminal residue" evidence="1">
    <location>
        <position position="121"/>
    </location>
</feature>
<accession>A0ACA9S4J6</accession>
<name>A0ACA9S4J6_9GLOM</name>
<gene>
    <name evidence="1" type="ORF">RPERSI_LOCUS26861</name>
</gene>
<proteinExistence type="predicted"/>
<evidence type="ECO:0000313" key="2">
    <source>
        <dbReference type="Proteomes" id="UP000789920"/>
    </source>
</evidence>
<comment type="caution">
    <text evidence="1">The sequence shown here is derived from an EMBL/GenBank/DDBJ whole genome shotgun (WGS) entry which is preliminary data.</text>
</comment>
<keyword evidence="2" id="KW-1185">Reference proteome</keyword>
<dbReference type="EMBL" id="CAJVQC010093075">
    <property type="protein sequence ID" value="CAG8826968.1"/>
    <property type="molecule type" value="Genomic_DNA"/>
</dbReference>
<dbReference type="Proteomes" id="UP000789920">
    <property type="component" value="Unassembled WGS sequence"/>
</dbReference>
<sequence length="121" mass="13630">IKNAIRNEHMSEIPPCTNLGIHNPPNKKVIDATLSDYANIYIKCCFSELDQRPVLGEVSKNLENLSEKVIVEFIANCININSQQITQLMIGNRLGSSNNITENLNVDKHHEDNQDESNDNL</sequence>
<organism evidence="1 2">
    <name type="scientific">Racocetra persica</name>
    <dbReference type="NCBI Taxonomy" id="160502"/>
    <lineage>
        <taxon>Eukaryota</taxon>
        <taxon>Fungi</taxon>
        <taxon>Fungi incertae sedis</taxon>
        <taxon>Mucoromycota</taxon>
        <taxon>Glomeromycotina</taxon>
        <taxon>Glomeromycetes</taxon>
        <taxon>Diversisporales</taxon>
        <taxon>Gigasporaceae</taxon>
        <taxon>Racocetra</taxon>
    </lineage>
</organism>